<dbReference type="GO" id="GO:1990592">
    <property type="term" value="P:protein K69-linked ufmylation"/>
    <property type="evidence" value="ECO:0007669"/>
    <property type="project" value="TreeGrafter"/>
</dbReference>
<feature type="domain" description="E3 UFM1-protein ligase 1-like N-terminal" evidence="5">
    <location>
        <begin position="14"/>
        <end position="297"/>
    </location>
</feature>
<dbReference type="Pfam" id="PF25041">
    <property type="entry name" value="UFL1_C"/>
    <property type="match status" value="1"/>
</dbReference>
<keyword evidence="3" id="KW-0833">Ubl conjugation pathway</keyword>
<dbReference type="InterPro" id="IPR056580">
    <property type="entry name" value="Ufl1_dom"/>
</dbReference>
<dbReference type="AlphaFoldDB" id="A0AAX4PHS2"/>
<dbReference type="Pfam" id="PF09743">
    <property type="entry name" value="E3_UFM1_ligase"/>
    <property type="match status" value="1"/>
</dbReference>
<dbReference type="Proteomes" id="UP001472866">
    <property type="component" value="Chromosome 13"/>
</dbReference>
<evidence type="ECO:0000256" key="4">
    <source>
        <dbReference type="SAM" id="MobiDB-lite"/>
    </source>
</evidence>
<dbReference type="PANTHER" id="PTHR31057">
    <property type="entry name" value="E3 UFM1-PROTEIN LIGASE 1"/>
    <property type="match status" value="1"/>
</dbReference>
<dbReference type="GO" id="GO:0034976">
    <property type="term" value="P:response to endoplasmic reticulum stress"/>
    <property type="evidence" value="ECO:0007669"/>
    <property type="project" value="TreeGrafter"/>
</dbReference>
<evidence type="ECO:0000256" key="2">
    <source>
        <dbReference type="ARBA" id="ARBA00022679"/>
    </source>
</evidence>
<evidence type="ECO:0000313" key="9">
    <source>
        <dbReference type="Proteomes" id="UP001472866"/>
    </source>
</evidence>
<evidence type="ECO:0000256" key="1">
    <source>
        <dbReference type="ARBA" id="ARBA00010789"/>
    </source>
</evidence>
<dbReference type="Pfam" id="PF23659">
    <property type="entry name" value="UFL1"/>
    <property type="match status" value="1"/>
</dbReference>
<evidence type="ECO:0000256" key="3">
    <source>
        <dbReference type="ARBA" id="ARBA00022786"/>
    </source>
</evidence>
<sequence length="807" mass="87102">MADDMDVDVEGVSLEDLMAQLTTAQETKSEARLSERNVVELVQKLKEKGLIGAEENNALLHTVTGREYLTERKLRGEVKDQVDKLGGRVALAELPPLLDVDIVHCEKAARLLAGEARATGEIKLIDGELLTQRYFDDTGVEINETLQQRGHVTIGEMAKAYDLSADLMTRTVESKVGGVIEGEIRSGLVYTPTYISRVRAIVRGVLRGARSPVSLKAACSRLRVHEVALQALVPTLVAELVSRGEVSGTYQTGSSIWTPGSYGKRQEEEALSFFKANGYVEYETLKRLGIQKPQAYLRERYQEDFALETIFASPSVLPPLDAAVDDCIATGSYLDMGQHLPSPFTTGDVQDIVKLAPKVKQVVSSGAALVLAETCLVSKAFCEKCEAAVRESVVGRAREMLEKKKAAQAGDSKAAGAAKGKKGKGASGEAAFAAEDDSDDDWDTGRGKKGKKGKRGKGGGRGKKGGGGAAASKGQPPQDEAGAPPSLTELEGCLRAVDDELEYAGDEVTLLSALSSHFAHFAHNEHKEALKQNLKADAEARRLRSEALSSSVVARAHKLSVYSRSLSMLLSELEDEEESGKDTRGQLERHLVRAVVLPQVDDILKLSALQAFSIGQDLGEEIDELSKGKAGLTDKQRLTLARGLPKDISKAATDLASGIQKKTLQEALALAEDASSDLCGKRIPKLDKKMEQQIIQSYQNELLATLNSNQTLTSTIAIAVPLIFAKKKGCMLNLPGKLLSFALEILEGVLDQEDFELVRRLHKKTVELIQKSSKKGADDDEISSLEVELASLSSSVTDLVSKLCIEE</sequence>
<evidence type="ECO:0000259" key="5">
    <source>
        <dbReference type="Pfam" id="PF09743"/>
    </source>
</evidence>
<evidence type="ECO:0000259" key="6">
    <source>
        <dbReference type="Pfam" id="PF23659"/>
    </source>
</evidence>
<evidence type="ECO:0000259" key="7">
    <source>
        <dbReference type="Pfam" id="PF25041"/>
    </source>
</evidence>
<keyword evidence="2" id="KW-0808">Transferase</keyword>
<organism evidence="8 9">
    <name type="scientific">Chloropicon roscoffensis</name>
    <dbReference type="NCBI Taxonomy" id="1461544"/>
    <lineage>
        <taxon>Eukaryota</taxon>
        <taxon>Viridiplantae</taxon>
        <taxon>Chlorophyta</taxon>
        <taxon>Chloropicophyceae</taxon>
        <taxon>Chloropicales</taxon>
        <taxon>Chloropicaceae</taxon>
        <taxon>Chloropicon</taxon>
    </lineage>
</organism>
<feature type="domain" description="E3 UFM1-protein ligase 1-like" evidence="6">
    <location>
        <begin position="581"/>
        <end position="681"/>
    </location>
</feature>
<keyword evidence="8" id="KW-0436">Ligase</keyword>
<dbReference type="Pfam" id="PF25870">
    <property type="entry name" value="WHD_UFL1_5th"/>
    <property type="match status" value="1"/>
</dbReference>
<feature type="region of interest" description="Disordered" evidence="4">
    <location>
        <begin position="404"/>
        <end position="486"/>
    </location>
</feature>
<gene>
    <name evidence="8" type="ORF">HKI87_13g73600</name>
</gene>
<dbReference type="PANTHER" id="PTHR31057:SF0">
    <property type="entry name" value="E3 UFM1-PROTEIN LIGASE 1"/>
    <property type="match status" value="1"/>
</dbReference>
<dbReference type="InterPro" id="IPR056579">
    <property type="entry name" value="Ufl1_N"/>
</dbReference>
<dbReference type="GO" id="GO:0032434">
    <property type="term" value="P:regulation of proteasomal ubiquitin-dependent protein catabolic process"/>
    <property type="evidence" value="ECO:0007669"/>
    <property type="project" value="TreeGrafter"/>
</dbReference>
<dbReference type="GO" id="GO:0005789">
    <property type="term" value="C:endoplasmic reticulum membrane"/>
    <property type="evidence" value="ECO:0007669"/>
    <property type="project" value="TreeGrafter"/>
</dbReference>
<dbReference type="InterPro" id="IPR056761">
    <property type="entry name" value="Ufl1-like_C"/>
</dbReference>
<dbReference type="InterPro" id="IPR018611">
    <property type="entry name" value="Ufl1"/>
</dbReference>
<feature type="domain" description="E3 UFM1-protein ligase-like C-terminal" evidence="7">
    <location>
        <begin position="691"/>
        <end position="799"/>
    </location>
</feature>
<dbReference type="EMBL" id="CP151513">
    <property type="protein sequence ID" value="WZN65798.1"/>
    <property type="molecule type" value="Genomic_DNA"/>
</dbReference>
<reference evidence="8 9" key="1">
    <citation type="submission" date="2024-03" db="EMBL/GenBank/DDBJ databases">
        <title>Complete genome sequence of the green alga Chloropicon roscoffensis RCC1871.</title>
        <authorList>
            <person name="Lemieux C."/>
            <person name="Pombert J.-F."/>
            <person name="Otis C."/>
            <person name="Turmel M."/>
        </authorList>
    </citation>
    <scope>NUCLEOTIDE SEQUENCE [LARGE SCALE GENOMIC DNA]</scope>
    <source>
        <strain evidence="8 9">RCC1871</strain>
    </source>
</reference>
<feature type="compositionally biased region" description="Low complexity" evidence="4">
    <location>
        <begin position="407"/>
        <end position="418"/>
    </location>
</feature>
<proteinExistence type="inferred from homology"/>
<protein>
    <submittedName>
        <fullName evidence="8">E3 UFM1-protein ligase</fullName>
    </submittedName>
</protein>
<dbReference type="GO" id="GO:0016874">
    <property type="term" value="F:ligase activity"/>
    <property type="evidence" value="ECO:0007669"/>
    <property type="project" value="UniProtKB-KW"/>
</dbReference>
<name>A0AAX4PHS2_9CHLO</name>
<comment type="similarity">
    <text evidence="1">Belongs to the UFL1 family.</text>
</comment>
<keyword evidence="9" id="KW-1185">Reference proteome</keyword>
<accession>A0AAX4PHS2</accession>
<feature type="compositionally biased region" description="Basic residues" evidence="4">
    <location>
        <begin position="447"/>
        <end position="464"/>
    </location>
</feature>
<dbReference type="GO" id="GO:0061666">
    <property type="term" value="F:UFM1 ligase activity"/>
    <property type="evidence" value="ECO:0007669"/>
    <property type="project" value="InterPro"/>
</dbReference>
<evidence type="ECO:0000313" key="8">
    <source>
        <dbReference type="EMBL" id="WZN65798.1"/>
    </source>
</evidence>